<evidence type="ECO:0000256" key="2">
    <source>
        <dbReference type="ARBA" id="ARBA00022614"/>
    </source>
</evidence>
<comment type="similarity">
    <text evidence="1">Belongs to the disease resistance NB-LRR family.</text>
</comment>
<evidence type="ECO:0000313" key="9">
    <source>
        <dbReference type="Proteomes" id="UP001415857"/>
    </source>
</evidence>
<keyword evidence="4" id="KW-0611">Plant defense</keyword>
<dbReference type="Proteomes" id="UP001415857">
    <property type="component" value="Unassembled WGS sequence"/>
</dbReference>
<evidence type="ECO:0000313" key="8">
    <source>
        <dbReference type="EMBL" id="KAK9289331.1"/>
    </source>
</evidence>
<dbReference type="Gene3D" id="3.40.50.300">
    <property type="entry name" value="P-loop containing nucleotide triphosphate hydrolases"/>
    <property type="match status" value="1"/>
</dbReference>
<feature type="domain" description="Disease resistance protein At4g27190-like leucine-rich repeats" evidence="7">
    <location>
        <begin position="1218"/>
        <end position="1364"/>
    </location>
</feature>
<dbReference type="EMBL" id="JBBPBK010000002">
    <property type="protein sequence ID" value="KAK9289331.1"/>
    <property type="molecule type" value="Genomic_DNA"/>
</dbReference>
<organism evidence="8 9">
    <name type="scientific">Liquidambar formosana</name>
    <name type="common">Formosan gum</name>
    <dbReference type="NCBI Taxonomy" id="63359"/>
    <lineage>
        <taxon>Eukaryota</taxon>
        <taxon>Viridiplantae</taxon>
        <taxon>Streptophyta</taxon>
        <taxon>Embryophyta</taxon>
        <taxon>Tracheophyta</taxon>
        <taxon>Spermatophyta</taxon>
        <taxon>Magnoliopsida</taxon>
        <taxon>eudicotyledons</taxon>
        <taxon>Gunneridae</taxon>
        <taxon>Pentapetalae</taxon>
        <taxon>Saxifragales</taxon>
        <taxon>Altingiaceae</taxon>
        <taxon>Liquidambar</taxon>
    </lineage>
</organism>
<dbReference type="GO" id="GO:0006952">
    <property type="term" value="P:defense response"/>
    <property type="evidence" value="ECO:0007669"/>
    <property type="project" value="UniProtKB-KW"/>
</dbReference>
<dbReference type="Gene3D" id="1.10.8.430">
    <property type="entry name" value="Helical domain of apoptotic protease-activating factors"/>
    <property type="match status" value="1"/>
</dbReference>
<evidence type="ECO:0000256" key="1">
    <source>
        <dbReference type="ARBA" id="ARBA00008894"/>
    </source>
</evidence>
<dbReference type="Pfam" id="PF23247">
    <property type="entry name" value="LRR_RPS2"/>
    <property type="match status" value="4"/>
</dbReference>
<comment type="caution">
    <text evidence="8">The sequence shown here is derived from an EMBL/GenBank/DDBJ whole genome shotgun (WGS) entry which is preliminary data.</text>
</comment>
<evidence type="ECO:0000256" key="5">
    <source>
        <dbReference type="ARBA" id="ARBA00022840"/>
    </source>
</evidence>
<accession>A0AAP0X3Z9</accession>
<dbReference type="PANTHER" id="PTHR33463:SF203">
    <property type="entry name" value="AAA+ ATPASE DOMAIN-CONTAINING PROTEIN"/>
    <property type="match status" value="1"/>
</dbReference>
<keyword evidence="2" id="KW-0433">Leucine-rich repeat</keyword>
<protein>
    <recommendedName>
        <fullName evidence="10">NB-ARC domain-containing protein</fullName>
    </recommendedName>
</protein>
<dbReference type="InterPro" id="IPR032675">
    <property type="entry name" value="LRR_dom_sf"/>
</dbReference>
<keyword evidence="5" id="KW-0547">Nucleotide-binding</keyword>
<dbReference type="Gene3D" id="3.80.10.10">
    <property type="entry name" value="Ribonuclease Inhibitor"/>
    <property type="match status" value="5"/>
</dbReference>
<dbReference type="SUPFAM" id="SSF52047">
    <property type="entry name" value="RNI-like"/>
    <property type="match status" value="1"/>
</dbReference>
<dbReference type="PANTHER" id="PTHR33463">
    <property type="entry name" value="NB-ARC DOMAIN-CONTAINING PROTEIN-RELATED"/>
    <property type="match status" value="1"/>
</dbReference>
<dbReference type="InterPro" id="IPR042197">
    <property type="entry name" value="Apaf_helical"/>
</dbReference>
<dbReference type="GO" id="GO:0043531">
    <property type="term" value="F:ADP binding"/>
    <property type="evidence" value="ECO:0007669"/>
    <property type="project" value="InterPro"/>
</dbReference>
<feature type="domain" description="Disease resistance protein At4g27190-like leucine-rich repeats" evidence="7">
    <location>
        <begin position="961"/>
        <end position="1104"/>
    </location>
</feature>
<evidence type="ECO:0000259" key="6">
    <source>
        <dbReference type="Pfam" id="PF00931"/>
    </source>
</evidence>
<gene>
    <name evidence="8" type="ORF">L1049_007486</name>
</gene>
<dbReference type="InterPro" id="IPR050905">
    <property type="entry name" value="Plant_NBS-LRR"/>
</dbReference>
<keyword evidence="3" id="KW-0677">Repeat</keyword>
<dbReference type="GO" id="GO:0005524">
    <property type="term" value="F:ATP binding"/>
    <property type="evidence" value="ECO:0007669"/>
    <property type="project" value="UniProtKB-KW"/>
</dbReference>
<name>A0AAP0X3Z9_LIQFO</name>
<feature type="domain" description="NB-ARC" evidence="6">
    <location>
        <begin position="159"/>
        <end position="319"/>
    </location>
</feature>
<evidence type="ECO:0000259" key="7">
    <source>
        <dbReference type="Pfam" id="PF23247"/>
    </source>
</evidence>
<dbReference type="SUPFAM" id="SSF52058">
    <property type="entry name" value="L domain-like"/>
    <property type="match status" value="2"/>
</dbReference>
<dbReference type="FunFam" id="3.40.50.300:FF:001091">
    <property type="entry name" value="Probable disease resistance protein At1g61300"/>
    <property type="match status" value="1"/>
</dbReference>
<proteinExistence type="inferred from homology"/>
<dbReference type="InterPro" id="IPR057135">
    <property type="entry name" value="At4g27190-like_LRR"/>
</dbReference>
<dbReference type="SUPFAM" id="SSF52540">
    <property type="entry name" value="P-loop containing nucleoside triphosphate hydrolases"/>
    <property type="match status" value="1"/>
</dbReference>
<dbReference type="Gene3D" id="1.10.10.10">
    <property type="entry name" value="Winged helix-like DNA-binding domain superfamily/Winged helix DNA-binding domain"/>
    <property type="match status" value="1"/>
</dbReference>
<feature type="domain" description="Disease resistance protein At4g27190-like leucine-rich repeats" evidence="7">
    <location>
        <begin position="767"/>
        <end position="887"/>
    </location>
</feature>
<dbReference type="InterPro" id="IPR036388">
    <property type="entry name" value="WH-like_DNA-bd_sf"/>
</dbReference>
<reference evidence="8 9" key="1">
    <citation type="journal article" date="2024" name="Plant J.">
        <title>Genome sequences and population genomics reveal climatic adaptation and genomic divergence between two closely related sweetgum species.</title>
        <authorList>
            <person name="Xu W.Q."/>
            <person name="Ren C.Q."/>
            <person name="Zhang X.Y."/>
            <person name="Comes H.P."/>
            <person name="Liu X.H."/>
            <person name="Li Y.G."/>
            <person name="Kettle C.J."/>
            <person name="Jalonen R."/>
            <person name="Gaisberger H."/>
            <person name="Ma Y.Z."/>
            <person name="Qiu Y.X."/>
        </authorList>
    </citation>
    <scope>NUCLEOTIDE SEQUENCE [LARGE SCALE GENOMIC DNA]</scope>
    <source>
        <strain evidence="8">Hangzhou</strain>
    </source>
</reference>
<keyword evidence="5" id="KW-0067">ATP-binding</keyword>
<sequence length="1772" mass="200621">MEVLVSTAAKIGGYVLALIGRQPGYLIDYDSNMKTLKTQIEKLGDIKSGVQRSIEAAARNGEVIGADVERWLTTVNGINEELQRFLEDEAQMNPRCLSGWCPNLRSRYSLSRTAKKQTLVVIRLQGEGSFERVSSPAPPLGLEYMATVGVMDFESRKSIKEDIMSALKDDNISAIGICGMGGIGKTTMVKEVGKRAKVEQLFDEIVMAVVTQTPNLERIQAEIGDMLGLKFDEESLSGRARKLCKRLMEKRVLVILDDVWERLDLEAVGIPFGGDCKGCKVVLTSRNQDVCNGMKPRQNFTMGVLAKREAWNLFKEMAGNSINSPDLRSLAKEVVKECGGLPIAIVTVGRALENKNKHVWSDALRQLRMSSPENISGMQANVYRSLELSYTFLESQESKSCLLLCCIFEEDANIPVSDLVSYGMGLGLFNGIDALLEARDRVHTLVDRLKSCNLLLEGFSKEHVKMHDVVRDVIISIATKGKHAFMLRHDLELKEWPTQGMADKRSTSISLISNKTHELPDRLDCPKLELLLLACEDGPLEVPDILFERMKELKVLQLRRMFIPSPPTSLSFLTNLQTLYLHDCWLENVSVLGDLKALVILSFRGSSIEELPREIGKLTHLRLLDLTECRSLTKISPGVISCLIQLEELYMRDSSVQWEVEEGSKKRTNVNITELQSLSHLMALEIHLPTAKFLGSNTVLKNLLRFKISIGSNQDSYQKEKNQICNKLKFNFDARNPVENGINVLPKETEIIYLKGVKNVPNGLIRESLEHLKSLTLSFCAGPEYLIDTVDLVQHSILPILKSLKITDVHNLKKICHGQLPAGSFGELRFLSLHRIPELMHLWNSPTQLGNLTRMTVRSCDRLENLFSPSIARSLVQLYDLQIDTCQTMEEIVATERAEHGNVIANISFPKLSYLRLLKLPSIISFCKNMDEIEFPQLSNLILVDLPKMRSFCSNSLASDCNMDTATQHLFNEKVKSMCKLRYMKVGRCKELLNVYSSNVMQILHTLEELVVEDCDSLEVVFDFEGMNIDEEHAAVILTYLDKLKLSFLPKLTHIWKKNPPGIQGFQNLRLLEVVRCHSLEIMFSLSIAKLLVKLKTLHIWNCKTMKKIVGKDQNGREEDEEATKVIMFPKLSCLSLAFLPNFTNFCPESYSLVWPSLKKLSFNYRTIDTFVPAFLGAGNPRTINVRSHENLQDGYFNSSIQHHLFNEQVTFPNMEVLDLLGNDNAKWIVHGHLPAGSLCKLREMRVQECSKLLNVVPSNLLQRLQDLEGLTIQACASLEEVFEIDGLNVKEGDIVLLSKLKQLNLTDLPKLKHIWKREPKEFLYFQSLSVLRVCNCNSLRNLFSPSMTKSAEQLQLLEISECEIMTEIVAEDKGEDEKVIKKIVFPQLRCLILDKLPNLLSFFPKENSTASKVISTEKFIFNEKVVFPTLEELNLFHMNNWNEIWCSQLPTYSFTELKVLRVTSCDKLLRVAPFHLLKRLHNLEEVTAIGCDSLEEVFEFKGLSIEQGHAVMLPRLKKLTLDFLPKLMQICKKDHRGTKGFQNIKLLRVQDCGSLKNLFNPSMIRGLVHLEQLIISGCTMMEEIVAEGEEGKQEERMDKILIPQLKNLELYWLPNLTSFCQGFYAFDLPLLEDVSVYGCPRMKAFSFGFLGTPKLNKVEVGLRSVSFNRSYWMGDLNYTIHHLFERKDLVARGDDLSCQSSLSSTQGSSWKGKQVTVIGDVGPSQRHSKRLLLREQIVTSAPLPSIQEVPNGEGSTNMFTIEGQEVHICFL</sequence>
<dbReference type="InterPro" id="IPR027417">
    <property type="entry name" value="P-loop_NTPase"/>
</dbReference>
<evidence type="ECO:0008006" key="10">
    <source>
        <dbReference type="Google" id="ProtNLM"/>
    </source>
</evidence>
<evidence type="ECO:0000256" key="3">
    <source>
        <dbReference type="ARBA" id="ARBA00022737"/>
    </source>
</evidence>
<dbReference type="Pfam" id="PF00931">
    <property type="entry name" value="NB-ARC"/>
    <property type="match status" value="1"/>
</dbReference>
<feature type="domain" description="Disease resistance protein At4g27190-like leucine-rich repeats" evidence="7">
    <location>
        <begin position="1431"/>
        <end position="1579"/>
    </location>
</feature>
<evidence type="ECO:0000256" key="4">
    <source>
        <dbReference type="ARBA" id="ARBA00022821"/>
    </source>
</evidence>
<dbReference type="PRINTS" id="PR00364">
    <property type="entry name" value="DISEASERSIST"/>
</dbReference>
<dbReference type="InterPro" id="IPR002182">
    <property type="entry name" value="NB-ARC"/>
</dbReference>
<keyword evidence="9" id="KW-1185">Reference proteome</keyword>